<dbReference type="EMBL" id="MU393541">
    <property type="protein sequence ID" value="KAI4861825.1"/>
    <property type="molecule type" value="Genomic_DNA"/>
</dbReference>
<comment type="caution">
    <text evidence="1">The sequence shown here is derived from an EMBL/GenBank/DDBJ whole genome shotgun (WGS) entry which is preliminary data.</text>
</comment>
<proteinExistence type="predicted"/>
<dbReference type="Proteomes" id="UP001497700">
    <property type="component" value="Unassembled WGS sequence"/>
</dbReference>
<organism evidence="1 2">
    <name type="scientific">Hypoxylon rubiginosum</name>
    <dbReference type="NCBI Taxonomy" id="110542"/>
    <lineage>
        <taxon>Eukaryota</taxon>
        <taxon>Fungi</taxon>
        <taxon>Dikarya</taxon>
        <taxon>Ascomycota</taxon>
        <taxon>Pezizomycotina</taxon>
        <taxon>Sordariomycetes</taxon>
        <taxon>Xylariomycetidae</taxon>
        <taxon>Xylariales</taxon>
        <taxon>Hypoxylaceae</taxon>
        <taxon>Hypoxylon</taxon>
    </lineage>
</organism>
<reference evidence="1 2" key="1">
    <citation type="journal article" date="2022" name="New Phytol.">
        <title>Ecological generalism drives hyperdiversity of secondary metabolite gene clusters in xylarialean endophytes.</title>
        <authorList>
            <person name="Franco M.E.E."/>
            <person name="Wisecaver J.H."/>
            <person name="Arnold A.E."/>
            <person name="Ju Y.M."/>
            <person name="Slot J.C."/>
            <person name="Ahrendt S."/>
            <person name="Moore L.P."/>
            <person name="Eastman K.E."/>
            <person name="Scott K."/>
            <person name="Konkel Z."/>
            <person name="Mondo S.J."/>
            <person name="Kuo A."/>
            <person name="Hayes R.D."/>
            <person name="Haridas S."/>
            <person name="Andreopoulos B."/>
            <person name="Riley R."/>
            <person name="LaButti K."/>
            <person name="Pangilinan J."/>
            <person name="Lipzen A."/>
            <person name="Amirebrahimi M."/>
            <person name="Yan J."/>
            <person name="Adam C."/>
            <person name="Keymanesh K."/>
            <person name="Ng V."/>
            <person name="Louie K."/>
            <person name="Northen T."/>
            <person name="Drula E."/>
            <person name="Henrissat B."/>
            <person name="Hsieh H.M."/>
            <person name="Youens-Clark K."/>
            <person name="Lutzoni F."/>
            <person name="Miadlikowska J."/>
            <person name="Eastwood D.C."/>
            <person name="Hamelin R.C."/>
            <person name="Grigoriev I.V."/>
            <person name="U'Ren J.M."/>
        </authorList>
    </citation>
    <scope>NUCLEOTIDE SEQUENCE [LARGE SCALE GENOMIC DNA]</scope>
    <source>
        <strain evidence="1 2">CBS 119005</strain>
    </source>
</reference>
<name>A0ACB9YS17_9PEZI</name>
<gene>
    <name evidence="1" type="ORF">F4820DRAFT_464411</name>
</gene>
<evidence type="ECO:0000313" key="2">
    <source>
        <dbReference type="Proteomes" id="UP001497700"/>
    </source>
</evidence>
<evidence type="ECO:0000313" key="1">
    <source>
        <dbReference type="EMBL" id="KAI4861825.1"/>
    </source>
</evidence>
<accession>A0ACB9YS17</accession>
<protein>
    <submittedName>
        <fullName evidence="1">Uncharacterized protein</fullName>
    </submittedName>
</protein>
<sequence length="208" mass="22767">MPCAQQPSVPGMTCRDFPHLDGDSGSVLVNDKLRLRDIADAHPRMAVTVAPRDGDPADFHRMDGDMDECGESFFAAYDYDHPIRSDCEAIMNWAADNKGFWRLSGITMPAQPESLILLQSGSCAFSVTMDEETKSFDRFIGNQDVADLLRFTLDDDTNGDDKTGLRGFAACNTPSDGKVALRWWIVTTSIAAALPDLIYPSPTPPTST</sequence>
<keyword evidence="2" id="KW-1185">Reference proteome</keyword>